<evidence type="ECO:0000256" key="2">
    <source>
        <dbReference type="PROSITE-ProRule" id="PRU00401"/>
    </source>
</evidence>
<dbReference type="VEuPathDB" id="AmoebaDB:NAEGRDRAFT_59212"/>
<reference evidence="4 5" key="1">
    <citation type="journal article" date="2010" name="Cell">
        <title>The genome of Naegleria gruberi illuminates early eukaryotic versatility.</title>
        <authorList>
            <person name="Fritz-Laylin L.K."/>
            <person name="Prochnik S.E."/>
            <person name="Ginger M.L."/>
            <person name="Dacks J.B."/>
            <person name="Carpenter M.L."/>
            <person name="Field M.C."/>
            <person name="Kuo A."/>
            <person name="Paredez A."/>
            <person name="Chapman J."/>
            <person name="Pham J."/>
            <person name="Shu S."/>
            <person name="Neupane R."/>
            <person name="Cipriano M."/>
            <person name="Mancuso J."/>
            <person name="Tu H."/>
            <person name="Salamov A."/>
            <person name="Lindquist E."/>
            <person name="Shapiro H."/>
            <person name="Lucas S."/>
            <person name="Grigoriev I.V."/>
            <person name="Cande W.Z."/>
            <person name="Fulton C."/>
            <person name="Rokhsar D.S."/>
            <person name="Dawson S.C."/>
        </authorList>
    </citation>
    <scope>NUCLEOTIDE SEQUENCE [LARGE SCALE GENOMIC DNA]</scope>
    <source>
        <strain evidence="4 5">NEG-M</strain>
    </source>
</reference>
<feature type="compositionally biased region" description="Low complexity" evidence="3">
    <location>
        <begin position="21"/>
        <end position="53"/>
    </location>
</feature>
<proteinExistence type="predicted"/>
<keyword evidence="5" id="KW-1185">Reference proteome</keyword>
<evidence type="ECO:0000313" key="4">
    <source>
        <dbReference type="EMBL" id="EFC39735.1"/>
    </source>
</evidence>
<accession>D2VTX6</accession>
<feature type="compositionally biased region" description="Low complexity" evidence="3">
    <location>
        <begin position="309"/>
        <end position="320"/>
    </location>
</feature>
<dbReference type="EMBL" id="GG738897">
    <property type="protein sequence ID" value="EFC39735.1"/>
    <property type="molecule type" value="Genomic_DNA"/>
</dbReference>
<feature type="region of interest" description="Disordered" evidence="3">
    <location>
        <begin position="153"/>
        <end position="198"/>
    </location>
</feature>
<dbReference type="Proteomes" id="UP000006671">
    <property type="component" value="Unassembled WGS sequence"/>
</dbReference>
<dbReference type="InParanoid" id="D2VTX6"/>
<feature type="compositionally biased region" description="Polar residues" evidence="3">
    <location>
        <begin position="335"/>
        <end position="346"/>
    </location>
</feature>
<dbReference type="PROSITE" id="PS51073">
    <property type="entry name" value="RPEL"/>
    <property type="match status" value="1"/>
</dbReference>
<evidence type="ECO:0000256" key="1">
    <source>
        <dbReference type="ARBA" id="ARBA00022737"/>
    </source>
</evidence>
<dbReference type="OrthoDB" id="10261641at2759"/>
<name>D2VTX6_NAEGR</name>
<dbReference type="InterPro" id="IPR004018">
    <property type="entry name" value="RPEL_repeat"/>
</dbReference>
<protein>
    <submittedName>
        <fullName evidence="4">Uncharacterized protein</fullName>
    </submittedName>
</protein>
<dbReference type="GeneID" id="8858571"/>
<dbReference type="Pfam" id="PF02755">
    <property type="entry name" value="RPEL"/>
    <property type="match status" value="1"/>
</dbReference>
<dbReference type="OMA" id="ILWKKRQ"/>
<keyword evidence="1" id="KW-0677">Repeat</keyword>
<feature type="compositionally biased region" description="Low complexity" evidence="3">
    <location>
        <begin position="165"/>
        <end position="181"/>
    </location>
</feature>
<sequence length="346" mass="39064">MTLTMLSKNSPNMMMMLMNESSSSSSSTTVQSTSTSTPTSNSNTTTTNCNNTSSCTFTTASNSLNNNLTREQLERFVSGRQFIQDNLRERNILRDYETNRLGYQVSHTLSSTIEKILWKKRQSSLSQKLENRPNIEQLEQRGIIPFLHHYYDQTGMDAPTENSEKPSSNNSSKENSPVSSPRLDHHQDSSLHLSSSHSPSSIPYLYDHEQTLCGIGIGREEKERKKRHIESFLVRRPSKKDLVDLFTRKGNASPTGLLGNHDQENPTLIYDVTASNNNLSTFDPMSILLEPHVLQIHNQLESIYNQRGDISSNSSSSDNLNEQEDESNKIESDETNITIPDETQQN</sequence>
<evidence type="ECO:0000313" key="5">
    <source>
        <dbReference type="Proteomes" id="UP000006671"/>
    </source>
</evidence>
<feature type="region of interest" description="Disordered" evidence="3">
    <location>
        <begin position="20"/>
        <end position="53"/>
    </location>
</feature>
<feature type="region of interest" description="Disordered" evidence="3">
    <location>
        <begin position="307"/>
        <end position="346"/>
    </location>
</feature>
<dbReference type="KEGG" id="ngr:NAEGRDRAFT_59212"/>
<feature type="repeat" description="RPEL" evidence="2">
    <location>
        <begin position="123"/>
        <end position="148"/>
    </location>
</feature>
<dbReference type="Gene3D" id="6.10.140.2130">
    <property type="match status" value="1"/>
</dbReference>
<organism evidence="5">
    <name type="scientific">Naegleria gruberi</name>
    <name type="common">Amoeba</name>
    <dbReference type="NCBI Taxonomy" id="5762"/>
    <lineage>
        <taxon>Eukaryota</taxon>
        <taxon>Discoba</taxon>
        <taxon>Heterolobosea</taxon>
        <taxon>Tetramitia</taxon>
        <taxon>Eutetramitia</taxon>
        <taxon>Vahlkampfiidae</taxon>
        <taxon>Naegleria</taxon>
    </lineage>
</organism>
<evidence type="ECO:0000256" key="3">
    <source>
        <dbReference type="SAM" id="MobiDB-lite"/>
    </source>
</evidence>
<dbReference type="AlphaFoldDB" id="D2VTX6"/>
<dbReference type="RefSeq" id="XP_002672479.1">
    <property type="nucleotide sequence ID" value="XM_002672433.1"/>
</dbReference>
<gene>
    <name evidence="4" type="ORF">NAEGRDRAFT_59212</name>
</gene>